<comment type="caution">
    <text evidence="6">The sequence shown here is derived from an EMBL/GenBank/DDBJ whole genome shotgun (WGS) entry which is preliminary data.</text>
</comment>
<protein>
    <submittedName>
        <fullName evidence="6">LysR substrate-binding domain-containing protein</fullName>
    </submittedName>
</protein>
<dbReference type="InterPro" id="IPR036388">
    <property type="entry name" value="WH-like_DNA-bd_sf"/>
</dbReference>
<dbReference type="SUPFAM" id="SSF53850">
    <property type="entry name" value="Periplasmic binding protein-like II"/>
    <property type="match status" value="1"/>
</dbReference>
<dbReference type="EMBL" id="JBHUHF010000001">
    <property type="protein sequence ID" value="MFD2025240.1"/>
    <property type="molecule type" value="Genomic_DNA"/>
</dbReference>
<evidence type="ECO:0000256" key="1">
    <source>
        <dbReference type="ARBA" id="ARBA00009437"/>
    </source>
</evidence>
<dbReference type="Gene3D" id="1.10.10.10">
    <property type="entry name" value="Winged helix-like DNA-binding domain superfamily/Winged helix DNA-binding domain"/>
    <property type="match status" value="1"/>
</dbReference>
<dbReference type="InterPro" id="IPR000847">
    <property type="entry name" value="LysR_HTH_N"/>
</dbReference>
<organism evidence="6 7">
    <name type="scientific">Promicromonospora aerolata</name>
    <dbReference type="NCBI Taxonomy" id="195749"/>
    <lineage>
        <taxon>Bacteria</taxon>
        <taxon>Bacillati</taxon>
        <taxon>Actinomycetota</taxon>
        <taxon>Actinomycetes</taxon>
        <taxon>Micrococcales</taxon>
        <taxon>Promicromonosporaceae</taxon>
        <taxon>Promicromonospora</taxon>
    </lineage>
</organism>
<dbReference type="Pfam" id="PF03466">
    <property type="entry name" value="LysR_substrate"/>
    <property type="match status" value="1"/>
</dbReference>
<dbReference type="InterPro" id="IPR005119">
    <property type="entry name" value="LysR_subst-bd"/>
</dbReference>
<keyword evidence="7" id="KW-1185">Reference proteome</keyword>
<reference evidence="7" key="1">
    <citation type="journal article" date="2019" name="Int. J. Syst. Evol. Microbiol.">
        <title>The Global Catalogue of Microorganisms (GCM) 10K type strain sequencing project: providing services to taxonomists for standard genome sequencing and annotation.</title>
        <authorList>
            <consortium name="The Broad Institute Genomics Platform"/>
            <consortium name="The Broad Institute Genome Sequencing Center for Infectious Disease"/>
            <person name="Wu L."/>
            <person name="Ma J."/>
        </authorList>
    </citation>
    <scope>NUCLEOTIDE SEQUENCE [LARGE SCALE GENOMIC DNA]</scope>
    <source>
        <strain evidence="7">CCM 7043</strain>
    </source>
</reference>
<dbReference type="PROSITE" id="PS50931">
    <property type="entry name" value="HTH_LYSR"/>
    <property type="match status" value="1"/>
</dbReference>
<dbReference type="RefSeq" id="WP_377197146.1">
    <property type="nucleotide sequence ID" value="NZ_JBHUHF010000001.1"/>
</dbReference>
<dbReference type="CDD" id="cd05466">
    <property type="entry name" value="PBP2_LTTR_substrate"/>
    <property type="match status" value="1"/>
</dbReference>
<dbReference type="PANTHER" id="PTHR30346">
    <property type="entry name" value="TRANSCRIPTIONAL DUAL REGULATOR HCAR-RELATED"/>
    <property type="match status" value="1"/>
</dbReference>
<keyword evidence="2" id="KW-0805">Transcription regulation</keyword>
<evidence type="ECO:0000259" key="5">
    <source>
        <dbReference type="PROSITE" id="PS50931"/>
    </source>
</evidence>
<gene>
    <name evidence="6" type="ORF">ACFSL2_06930</name>
</gene>
<dbReference type="Proteomes" id="UP001597338">
    <property type="component" value="Unassembled WGS sequence"/>
</dbReference>
<evidence type="ECO:0000256" key="3">
    <source>
        <dbReference type="ARBA" id="ARBA00023125"/>
    </source>
</evidence>
<evidence type="ECO:0000313" key="7">
    <source>
        <dbReference type="Proteomes" id="UP001597338"/>
    </source>
</evidence>
<dbReference type="PRINTS" id="PR00039">
    <property type="entry name" value="HTHLYSR"/>
</dbReference>
<dbReference type="Gene3D" id="3.40.190.290">
    <property type="match status" value="1"/>
</dbReference>
<evidence type="ECO:0000256" key="2">
    <source>
        <dbReference type="ARBA" id="ARBA00023015"/>
    </source>
</evidence>
<evidence type="ECO:0000313" key="6">
    <source>
        <dbReference type="EMBL" id="MFD2025240.1"/>
    </source>
</evidence>
<keyword evidence="3" id="KW-0238">DNA-binding</keyword>
<evidence type="ECO:0000256" key="4">
    <source>
        <dbReference type="ARBA" id="ARBA00023163"/>
    </source>
</evidence>
<comment type="similarity">
    <text evidence="1">Belongs to the LysR transcriptional regulatory family.</text>
</comment>
<dbReference type="InterPro" id="IPR036390">
    <property type="entry name" value="WH_DNA-bd_sf"/>
</dbReference>
<dbReference type="SUPFAM" id="SSF46785">
    <property type="entry name" value="Winged helix' DNA-binding domain"/>
    <property type="match status" value="1"/>
</dbReference>
<dbReference type="PANTHER" id="PTHR30346:SF0">
    <property type="entry name" value="HCA OPERON TRANSCRIPTIONAL ACTIVATOR HCAR"/>
    <property type="match status" value="1"/>
</dbReference>
<sequence>MELRQLEIFRAIAEELHFGRAAQRLFLAQASVSQQLQRLEADVGVRLVYRSSRTVRLTPAGKVFLTEAERVLSAADRAVDRARQVAAGRHGALRIATNYPASRLLLLPLLEDLRAQDPDLSTMLREMGSPDQLRALRRGDLDLALVYGPVDAPGVSSTQLLDVPVVAIVRPGHPFAGRERLRFEELLGYPAMTGYEGGSLVIEDAMVAAAAAHGTRLPRTPSSTDLSGYLLELETSDAIGFCSLPRAEQNRANGMRVLRLDPVEPILPIHVAWSDAVDEPLVNSVVAQLVRLAETVRKAA</sequence>
<dbReference type="Pfam" id="PF00126">
    <property type="entry name" value="HTH_1"/>
    <property type="match status" value="1"/>
</dbReference>
<accession>A0ABW4V7E3</accession>
<proteinExistence type="inferred from homology"/>
<name>A0ABW4V7E3_9MICO</name>
<feature type="domain" description="HTH lysR-type" evidence="5">
    <location>
        <begin position="1"/>
        <end position="58"/>
    </location>
</feature>
<keyword evidence="4" id="KW-0804">Transcription</keyword>